<dbReference type="EnsemblPlants" id="QL02p038810:mrna">
    <property type="protein sequence ID" value="QL02p038810:mrna"/>
    <property type="gene ID" value="QL02p038810"/>
</dbReference>
<protein>
    <submittedName>
        <fullName evidence="1">Uncharacterized protein</fullName>
    </submittedName>
</protein>
<keyword evidence="2" id="KW-1185">Reference proteome</keyword>
<dbReference type="PANTHER" id="PTHR47780:SF1">
    <property type="entry name" value="PROTEIN SET DOMAIN GROUP 41"/>
    <property type="match status" value="1"/>
</dbReference>
<name>A0A7N2KVM8_QUELO</name>
<sequence length="254" mass="28920">MRQSELWSRERYRFFCRAVVSDVVLRPPTTNVDHTLQYLSFGDPKLCCEKLENLLTQGLLYKQLEGTQGREHMKSAASDLLGLYSEMDEHLLEALDLSRTSAAYSLLLAGKLKMQILRIYLVSSLIVSLSLHKSLRDVQPHLCSTAEGHGFNLLGRMNIFQLGVHCLQYGGHFHHLRLCFHRSGKTYPFLTQSSNDQTCIVMDDHTKTNLLAPGEDRRIIVHFVLALLRNCPSHHLLSLSFLPAPYLICCLELL</sequence>
<evidence type="ECO:0000313" key="2">
    <source>
        <dbReference type="Proteomes" id="UP000594261"/>
    </source>
</evidence>
<reference evidence="1" key="2">
    <citation type="submission" date="2021-01" db="UniProtKB">
        <authorList>
            <consortium name="EnsemblPlants"/>
        </authorList>
    </citation>
    <scope>IDENTIFICATION</scope>
</reference>
<proteinExistence type="predicted"/>
<reference evidence="2" key="1">
    <citation type="journal article" date="2016" name="G3 (Bethesda)">
        <title>First Draft Assembly and Annotation of the Genome of a California Endemic Oak Quercus lobata Nee (Fagaceae).</title>
        <authorList>
            <person name="Sork V.L."/>
            <person name="Fitz-Gibbon S.T."/>
            <person name="Puiu D."/>
            <person name="Crepeau M."/>
            <person name="Gugger P.F."/>
            <person name="Sherman R."/>
            <person name="Stevens K."/>
            <person name="Langley C.H."/>
            <person name="Pellegrini M."/>
            <person name="Salzberg S.L."/>
        </authorList>
    </citation>
    <scope>NUCLEOTIDE SEQUENCE [LARGE SCALE GENOMIC DNA]</scope>
    <source>
        <strain evidence="2">cv. SW786</strain>
    </source>
</reference>
<evidence type="ECO:0000313" key="1">
    <source>
        <dbReference type="EnsemblPlants" id="QL02p038810:mrna"/>
    </source>
</evidence>
<accession>A0A7N2KVM8</accession>
<dbReference type="AlphaFoldDB" id="A0A7N2KVM8"/>
<dbReference type="Gramene" id="QL02p038810:mrna">
    <property type="protein sequence ID" value="QL02p038810:mrna"/>
    <property type="gene ID" value="QL02p038810"/>
</dbReference>
<dbReference type="Proteomes" id="UP000594261">
    <property type="component" value="Chromosome 2"/>
</dbReference>
<dbReference type="PANTHER" id="PTHR47780">
    <property type="entry name" value="PROTEIN SET DOMAIN GROUP 41"/>
    <property type="match status" value="1"/>
</dbReference>
<organism evidence="1 2">
    <name type="scientific">Quercus lobata</name>
    <name type="common">Valley oak</name>
    <dbReference type="NCBI Taxonomy" id="97700"/>
    <lineage>
        <taxon>Eukaryota</taxon>
        <taxon>Viridiplantae</taxon>
        <taxon>Streptophyta</taxon>
        <taxon>Embryophyta</taxon>
        <taxon>Tracheophyta</taxon>
        <taxon>Spermatophyta</taxon>
        <taxon>Magnoliopsida</taxon>
        <taxon>eudicotyledons</taxon>
        <taxon>Gunneridae</taxon>
        <taxon>Pentapetalae</taxon>
        <taxon>rosids</taxon>
        <taxon>fabids</taxon>
        <taxon>Fagales</taxon>
        <taxon>Fagaceae</taxon>
        <taxon>Quercus</taxon>
    </lineage>
</organism>
<dbReference type="InParanoid" id="A0A7N2KVM8"/>